<evidence type="ECO:0000256" key="1">
    <source>
        <dbReference type="SAM" id="Coils"/>
    </source>
</evidence>
<comment type="caution">
    <text evidence="3">The sequence shown here is derived from an EMBL/GenBank/DDBJ whole genome shotgun (WGS) entry which is preliminary data.</text>
</comment>
<evidence type="ECO:0000313" key="4">
    <source>
        <dbReference type="Proteomes" id="UP000324800"/>
    </source>
</evidence>
<gene>
    <name evidence="3" type="ORF">EZS28_003900</name>
</gene>
<protein>
    <submittedName>
        <fullName evidence="3">Uncharacterized protein</fullName>
    </submittedName>
</protein>
<feature type="region of interest" description="Disordered" evidence="2">
    <location>
        <begin position="37"/>
        <end position="57"/>
    </location>
</feature>
<dbReference type="AlphaFoldDB" id="A0A5J4X1D4"/>
<keyword evidence="1" id="KW-0175">Coiled coil</keyword>
<dbReference type="EMBL" id="SNRW01000540">
    <property type="protein sequence ID" value="KAA6400576.1"/>
    <property type="molecule type" value="Genomic_DNA"/>
</dbReference>
<feature type="coiled-coil region" evidence="1">
    <location>
        <begin position="101"/>
        <end position="128"/>
    </location>
</feature>
<evidence type="ECO:0000313" key="3">
    <source>
        <dbReference type="EMBL" id="KAA6400576.1"/>
    </source>
</evidence>
<dbReference type="Proteomes" id="UP000324800">
    <property type="component" value="Unassembled WGS sequence"/>
</dbReference>
<proteinExistence type="predicted"/>
<sequence length="133" mass="16045">MRNTRQLEPREQQRALRQKVVRTQIDEYARAYARRSAELRKKKQTDEQQKSQAAKLREAEEREILRLEMARFRMETEKSADVIAQEFQIGMNLLIDEQEELRKQQRTSDRFNSALEQLRIEKEIAEELKEIKP</sequence>
<organism evidence="3 4">
    <name type="scientific">Streblomastix strix</name>
    <dbReference type="NCBI Taxonomy" id="222440"/>
    <lineage>
        <taxon>Eukaryota</taxon>
        <taxon>Metamonada</taxon>
        <taxon>Preaxostyla</taxon>
        <taxon>Oxymonadida</taxon>
        <taxon>Streblomastigidae</taxon>
        <taxon>Streblomastix</taxon>
    </lineage>
</organism>
<reference evidence="3 4" key="1">
    <citation type="submission" date="2019-03" db="EMBL/GenBank/DDBJ databases">
        <title>Single cell metagenomics reveals metabolic interactions within the superorganism composed of flagellate Streblomastix strix and complex community of Bacteroidetes bacteria on its surface.</title>
        <authorList>
            <person name="Treitli S.C."/>
            <person name="Kolisko M."/>
            <person name="Husnik F."/>
            <person name="Keeling P."/>
            <person name="Hampl V."/>
        </authorList>
    </citation>
    <scope>NUCLEOTIDE SEQUENCE [LARGE SCALE GENOMIC DNA]</scope>
    <source>
        <strain evidence="3">ST1C</strain>
    </source>
</reference>
<accession>A0A5J4X1D4</accession>
<name>A0A5J4X1D4_9EUKA</name>
<evidence type="ECO:0000256" key="2">
    <source>
        <dbReference type="SAM" id="MobiDB-lite"/>
    </source>
</evidence>